<keyword evidence="1" id="KW-0805">Transcription regulation</keyword>
<evidence type="ECO:0000313" key="7">
    <source>
        <dbReference type="Proteomes" id="UP000184074"/>
    </source>
</evidence>
<evidence type="ECO:0000256" key="4">
    <source>
        <dbReference type="PROSITE-ProRule" id="PRU00335"/>
    </source>
</evidence>
<dbReference type="AlphaFoldDB" id="A0A1M5QUL8"/>
<dbReference type="EMBL" id="FQXB01000003">
    <property type="protein sequence ID" value="SHH17243.1"/>
    <property type="molecule type" value="Genomic_DNA"/>
</dbReference>
<dbReference type="InterPro" id="IPR009057">
    <property type="entry name" value="Homeodomain-like_sf"/>
</dbReference>
<dbReference type="Gene3D" id="1.10.357.10">
    <property type="entry name" value="Tetracycline Repressor, domain 2"/>
    <property type="match status" value="1"/>
</dbReference>
<evidence type="ECO:0000256" key="2">
    <source>
        <dbReference type="ARBA" id="ARBA00023125"/>
    </source>
</evidence>
<keyword evidence="3" id="KW-0804">Transcription</keyword>
<dbReference type="InterPro" id="IPR001647">
    <property type="entry name" value="HTH_TetR"/>
</dbReference>
<dbReference type="RefSeq" id="WP_083526264.1">
    <property type="nucleotide sequence ID" value="NZ_FQXB01000003.1"/>
</dbReference>
<evidence type="ECO:0000313" key="6">
    <source>
        <dbReference type="EMBL" id="SHH17243.1"/>
    </source>
</evidence>
<dbReference type="Pfam" id="PF00440">
    <property type="entry name" value="TetR_N"/>
    <property type="match status" value="1"/>
</dbReference>
<reference evidence="6 7" key="1">
    <citation type="submission" date="2016-11" db="EMBL/GenBank/DDBJ databases">
        <authorList>
            <person name="Jaros S."/>
            <person name="Januszkiewicz K."/>
            <person name="Wedrychowicz H."/>
        </authorList>
    </citation>
    <scope>NUCLEOTIDE SEQUENCE [LARGE SCALE GENOMIC DNA]</scope>
    <source>
        <strain evidence="6 7">DSM 28715</strain>
    </source>
</reference>
<feature type="DNA-binding region" description="H-T-H motif" evidence="4">
    <location>
        <begin position="29"/>
        <end position="48"/>
    </location>
</feature>
<evidence type="ECO:0000256" key="3">
    <source>
        <dbReference type="ARBA" id="ARBA00023163"/>
    </source>
</evidence>
<evidence type="ECO:0000256" key="1">
    <source>
        <dbReference type="ARBA" id="ARBA00023015"/>
    </source>
</evidence>
<dbReference type="GO" id="GO:0003677">
    <property type="term" value="F:DNA binding"/>
    <property type="evidence" value="ECO:0007669"/>
    <property type="project" value="UniProtKB-UniRule"/>
</dbReference>
<dbReference type="Proteomes" id="UP000184074">
    <property type="component" value="Unassembled WGS sequence"/>
</dbReference>
<keyword evidence="7" id="KW-1185">Reference proteome</keyword>
<dbReference type="PANTHER" id="PTHR47506">
    <property type="entry name" value="TRANSCRIPTIONAL REGULATORY PROTEIN"/>
    <property type="match status" value="1"/>
</dbReference>
<accession>A0A1M5QUL8</accession>
<dbReference type="STRING" id="1508389.SAMN05444003_2306"/>
<sequence length="186" mass="20400">MARPREFEMESAMEGAMTIFWRQGFRATNLPELLDAMGLTRGSFYKAFEDKESVYLGALDRYDEIVITQTLEKLQGSDAPTASACLEQIFLPSATSKCGCFICNAMVELGPDNPKVAAKTKAMAARLKSGIVRVLEHHGIGETPQRRDELGDVVLHLYFGHQAVGKSGAADKDWGATLKRILGESD</sequence>
<name>A0A1M5QUL8_9RHOB</name>
<keyword evidence="2 4" id="KW-0238">DNA-binding</keyword>
<organism evidence="6 7">
    <name type="scientific">Cognatiyoonia sediminum</name>
    <dbReference type="NCBI Taxonomy" id="1508389"/>
    <lineage>
        <taxon>Bacteria</taxon>
        <taxon>Pseudomonadati</taxon>
        <taxon>Pseudomonadota</taxon>
        <taxon>Alphaproteobacteria</taxon>
        <taxon>Rhodobacterales</taxon>
        <taxon>Paracoccaceae</taxon>
        <taxon>Cognatiyoonia</taxon>
    </lineage>
</organism>
<dbReference type="PANTHER" id="PTHR47506:SF10">
    <property type="entry name" value="TRANSCRIPTIONAL REGULATORY PROTEIN"/>
    <property type="match status" value="1"/>
</dbReference>
<gene>
    <name evidence="6" type="ORF">SAMN05444003_2306</name>
</gene>
<evidence type="ECO:0000259" key="5">
    <source>
        <dbReference type="PROSITE" id="PS50977"/>
    </source>
</evidence>
<dbReference type="OrthoDB" id="9779746at2"/>
<dbReference type="PROSITE" id="PS50977">
    <property type="entry name" value="HTH_TETR_2"/>
    <property type="match status" value="1"/>
</dbReference>
<feature type="domain" description="HTH tetR-type" evidence="5">
    <location>
        <begin position="6"/>
        <end position="66"/>
    </location>
</feature>
<proteinExistence type="predicted"/>
<protein>
    <submittedName>
        <fullName evidence="6">Transcriptional regulator, TetR family</fullName>
    </submittedName>
</protein>
<dbReference type="SUPFAM" id="SSF46689">
    <property type="entry name" value="Homeodomain-like"/>
    <property type="match status" value="1"/>
</dbReference>